<reference evidence="7 8" key="1">
    <citation type="submission" date="2022-12" db="EMBL/GenBank/DDBJ databases">
        <title>Chromosome-level genome assembly of true bugs.</title>
        <authorList>
            <person name="Ma L."/>
            <person name="Li H."/>
        </authorList>
    </citation>
    <scope>NUCLEOTIDE SEQUENCE [LARGE SCALE GENOMIC DNA]</scope>
    <source>
        <strain evidence="7">Lab_2022b</strain>
    </source>
</reference>
<evidence type="ECO:0008006" key="9">
    <source>
        <dbReference type="Google" id="ProtNLM"/>
    </source>
</evidence>
<name>A0AAW1CXZ7_9HEMI</name>
<feature type="region of interest" description="Disordered" evidence="4">
    <location>
        <begin position="1076"/>
        <end position="1095"/>
    </location>
</feature>
<evidence type="ECO:0000256" key="4">
    <source>
        <dbReference type="SAM" id="MobiDB-lite"/>
    </source>
</evidence>
<dbReference type="Proteomes" id="UP001461498">
    <property type="component" value="Unassembled WGS sequence"/>
</dbReference>
<evidence type="ECO:0000259" key="6">
    <source>
        <dbReference type="Pfam" id="PF12295"/>
    </source>
</evidence>
<keyword evidence="8" id="KW-1185">Reference proteome</keyword>
<feature type="domain" description="Symplekin C-terminal" evidence="6">
    <location>
        <begin position="835"/>
        <end position="1014"/>
    </location>
</feature>
<evidence type="ECO:0000259" key="5">
    <source>
        <dbReference type="Pfam" id="PF11935"/>
    </source>
</evidence>
<dbReference type="AlphaFoldDB" id="A0AAW1CXZ7"/>
<dbReference type="SUPFAM" id="SSF48371">
    <property type="entry name" value="ARM repeat"/>
    <property type="match status" value="2"/>
</dbReference>
<gene>
    <name evidence="7" type="ORF">O3M35_011802</name>
</gene>
<keyword evidence="2" id="KW-0507">mRNA processing</keyword>
<evidence type="ECO:0000313" key="7">
    <source>
        <dbReference type="EMBL" id="KAK9503177.1"/>
    </source>
</evidence>
<dbReference type="EMBL" id="JAPXFL010000008">
    <property type="protein sequence ID" value="KAK9503177.1"/>
    <property type="molecule type" value="Genomic_DNA"/>
</dbReference>
<sequence>MEDSRRSAAAQFYMDDVGVKEKPNYNKVVSLLNEATMCPDPQIKTELLTRVKDLVLNKESTLLKNFIDEILAFQTDRNAEVRKFVVAFIEDAIKKDCEILPQVIVNIQMLLEDRTPQVQKRVVQCITQLYRIVLMWLARASTISDEMQMVWSVTTNMKGFIINMVDSENDGLRTQIVKFLEMLVLLQTYPEADSLRRNNDFSLEDIPLTLKVARRRKLEEEAMTVFDLMIKFHGSHHISSANLMACMGSLTTIAKLRPLFMGKVVAALETLHMNLPPTLSTSQVNSVRKHLKMQLLNLLRHPASSEYHTNITTLLTDLGATTHEVMKAFPKLDEIKKRTKKSNSDVPSKKVRLEEPQPISESAIDITEAFIIERLSPELAANLVITGMASLPDTMPAVFSATYTPIAAAGTQGQIKHVARLLATQLNAAGLGPGASIAKSQKIQVRSSLIEDEDEESAPATVASIPIDDGMDEDVNASKVPAKPLKLEMFSLTQDVRESLQVSAIQRVLKAEKSAITGGVSNVRTKLISTIASSFGEKVRSAILEFILADLKNQINLALSWAYEEYSFLQGFTKRAPNQLEENLNFDKHYDNYVCTLINAVINNKEMKDREAILKRVCLEVPLITDDITALLKEICTKEVFGLNIIYNLVLMRPPKQLAFLSILLENTSHQDSDIREAAINHVVELYSKDDMKSHIEEHAIFYFVFLKAPTPPKILFGVERGRPQVSAVWTDDAVKACLYLYLALLPIKQELIHELARVYIQTVADVKRTILRVVENPVRTMGMDSPELLKLVEECPKGSETLVTRLIHILTDKSAPSMELVARVRELYHTRVSDVRFLIPVLNGLTKNEIIAALPKLIKLNPIVVKEVFNRLLGSSNEVGAYSSPITPSELLIALHTIDPTKCELKTVIKATSLCFSDKQAYTQEVLAVVMQHLMEVTPLPTLLMRTVIQALSLYPRLIGFVMNILQRLILKQVWRQKKVWEGFIKCCQRAQPHSYQVLLQLPAQQLIDVFREAPDMKKPLLDHIMEFTENQRAHIPQNIMDILLGPSSPVHNEFHIKEEPLSPPQAPELTIDMKEEAEDIPRIFSEPAPPGLD</sequence>
<accession>A0AAW1CXZ7</accession>
<dbReference type="InterPro" id="IPR032460">
    <property type="entry name" value="Symplekin/Pta1_N"/>
</dbReference>
<dbReference type="InterPro" id="IPR021850">
    <property type="entry name" value="Symplekin/Pta1"/>
</dbReference>
<keyword evidence="3" id="KW-0539">Nucleus</keyword>
<dbReference type="GO" id="GO:0006397">
    <property type="term" value="P:mRNA processing"/>
    <property type="evidence" value="ECO:0007669"/>
    <property type="project" value="UniProtKB-KW"/>
</dbReference>
<dbReference type="PANTHER" id="PTHR15245:SF20">
    <property type="entry name" value="SYMPLEKIN"/>
    <property type="match status" value="1"/>
</dbReference>
<dbReference type="Pfam" id="PF12295">
    <property type="entry name" value="Symplekin_C"/>
    <property type="match status" value="1"/>
</dbReference>
<dbReference type="GO" id="GO:0005847">
    <property type="term" value="C:mRNA cleavage and polyadenylation specificity factor complex"/>
    <property type="evidence" value="ECO:0007669"/>
    <property type="project" value="TreeGrafter"/>
</dbReference>
<feature type="domain" description="Symplekin/Pta1 N-terminal" evidence="5">
    <location>
        <begin position="116"/>
        <end position="336"/>
    </location>
</feature>
<dbReference type="PANTHER" id="PTHR15245">
    <property type="entry name" value="SYMPLEKIN-RELATED"/>
    <property type="match status" value="1"/>
</dbReference>
<protein>
    <recommendedName>
        <fullName evidence="9">Symplekin</fullName>
    </recommendedName>
</protein>
<comment type="caution">
    <text evidence="7">The sequence shown here is derived from an EMBL/GenBank/DDBJ whole genome shotgun (WGS) entry which is preliminary data.</text>
</comment>
<dbReference type="InterPro" id="IPR011989">
    <property type="entry name" value="ARM-like"/>
</dbReference>
<dbReference type="InterPro" id="IPR016024">
    <property type="entry name" value="ARM-type_fold"/>
</dbReference>
<organism evidence="7 8">
    <name type="scientific">Rhynocoris fuscipes</name>
    <dbReference type="NCBI Taxonomy" id="488301"/>
    <lineage>
        <taxon>Eukaryota</taxon>
        <taxon>Metazoa</taxon>
        <taxon>Ecdysozoa</taxon>
        <taxon>Arthropoda</taxon>
        <taxon>Hexapoda</taxon>
        <taxon>Insecta</taxon>
        <taxon>Pterygota</taxon>
        <taxon>Neoptera</taxon>
        <taxon>Paraneoptera</taxon>
        <taxon>Hemiptera</taxon>
        <taxon>Heteroptera</taxon>
        <taxon>Panheteroptera</taxon>
        <taxon>Cimicomorpha</taxon>
        <taxon>Reduviidae</taxon>
        <taxon>Harpactorinae</taxon>
        <taxon>Harpactorini</taxon>
        <taxon>Rhynocoris</taxon>
    </lineage>
</organism>
<evidence type="ECO:0000256" key="3">
    <source>
        <dbReference type="ARBA" id="ARBA00023242"/>
    </source>
</evidence>
<proteinExistence type="predicted"/>
<dbReference type="Gene3D" id="1.25.10.10">
    <property type="entry name" value="Leucine-rich Repeat Variant"/>
    <property type="match status" value="1"/>
</dbReference>
<evidence type="ECO:0000313" key="8">
    <source>
        <dbReference type="Proteomes" id="UP001461498"/>
    </source>
</evidence>
<comment type="subcellular location">
    <subcellularLocation>
        <location evidence="1">Nucleus</location>
    </subcellularLocation>
</comment>
<evidence type="ECO:0000256" key="2">
    <source>
        <dbReference type="ARBA" id="ARBA00022664"/>
    </source>
</evidence>
<evidence type="ECO:0000256" key="1">
    <source>
        <dbReference type="ARBA" id="ARBA00004123"/>
    </source>
</evidence>
<dbReference type="Pfam" id="PF11935">
    <property type="entry name" value="SYMPK_PTA1_N"/>
    <property type="match status" value="1"/>
</dbReference>
<dbReference type="InterPro" id="IPR022075">
    <property type="entry name" value="Symplekin_C"/>
</dbReference>